<name>A0A6C0BJH2_9ZZZZ</name>
<reference evidence="4" key="1">
    <citation type="journal article" date="2020" name="Nature">
        <title>Giant virus diversity and host interactions through global metagenomics.</title>
        <authorList>
            <person name="Schulz F."/>
            <person name="Roux S."/>
            <person name="Paez-Espino D."/>
            <person name="Jungbluth S."/>
            <person name="Walsh D.A."/>
            <person name="Denef V.J."/>
            <person name="McMahon K.D."/>
            <person name="Konstantinidis K.T."/>
            <person name="Eloe-Fadrosh E.A."/>
            <person name="Kyrpides N.C."/>
            <person name="Woyke T."/>
        </authorList>
    </citation>
    <scope>NUCLEOTIDE SEQUENCE</scope>
    <source>
        <strain evidence="4">GVMAG-M-3300013285-6</strain>
    </source>
</reference>
<keyword evidence="2" id="KW-0472">Membrane</keyword>
<dbReference type="EMBL" id="MN739170">
    <property type="protein sequence ID" value="QHS92162.1"/>
    <property type="molecule type" value="Genomic_DNA"/>
</dbReference>
<accession>A0A6C0BJH2</accession>
<feature type="transmembrane region" description="Helical" evidence="2">
    <location>
        <begin position="40"/>
        <end position="59"/>
    </location>
</feature>
<organism evidence="4">
    <name type="scientific">viral metagenome</name>
    <dbReference type="NCBI Taxonomy" id="1070528"/>
    <lineage>
        <taxon>unclassified sequences</taxon>
        <taxon>metagenomes</taxon>
        <taxon>organismal metagenomes</taxon>
    </lineage>
</organism>
<evidence type="ECO:0000259" key="3">
    <source>
        <dbReference type="PROSITE" id="PS51635"/>
    </source>
</evidence>
<sequence>MRCILPKRIVLSGGGIRGVAHAGALLMLEERGYLKLVNEYSGISAGGLVAFLVCIGYSFKLIARFCLEMDFGSIRNIGDDAFLTCIETFGIDDGKNVQKVLKRFLTEMGYAETLTFSQLYRLKPQAPRLRIFATDLNQCNVREFSLVKTPNVEIITALIASLSIPFYFHPVRDPETGHLLVDGSLFQSLPLFHLNAAEKRTALCISFTVDHNKVNEISSLQQFITQLYASSYLPLTEEMIQKYKDHLIMIPCGSYPLWDFEASRDVRKDMMEKAAAAVTEFLKTQKGISPPRRYSVS</sequence>
<dbReference type="PROSITE" id="PS51635">
    <property type="entry name" value="PNPLA"/>
    <property type="match status" value="1"/>
</dbReference>
<dbReference type="InterPro" id="IPR052580">
    <property type="entry name" value="Lipid_Hydrolase"/>
</dbReference>
<dbReference type="Gene3D" id="3.40.1090.10">
    <property type="entry name" value="Cytosolic phospholipase A2 catalytic domain"/>
    <property type="match status" value="2"/>
</dbReference>
<dbReference type="AlphaFoldDB" id="A0A6C0BJH2"/>
<dbReference type="InterPro" id="IPR016035">
    <property type="entry name" value="Acyl_Trfase/lysoPLipase"/>
</dbReference>
<dbReference type="InterPro" id="IPR002641">
    <property type="entry name" value="PNPLA_dom"/>
</dbReference>
<keyword evidence="2" id="KW-0812">Transmembrane</keyword>
<evidence type="ECO:0000313" key="4">
    <source>
        <dbReference type="EMBL" id="QHS92162.1"/>
    </source>
</evidence>
<dbReference type="PANTHER" id="PTHR46394:SF1">
    <property type="entry name" value="PNPLA DOMAIN-CONTAINING PROTEIN"/>
    <property type="match status" value="1"/>
</dbReference>
<dbReference type="Pfam" id="PF01734">
    <property type="entry name" value="Patatin"/>
    <property type="match status" value="1"/>
</dbReference>
<keyword evidence="2" id="KW-1133">Transmembrane helix</keyword>
<evidence type="ECO:0000256" key="1">
    <source>
        <dbReference type="ARBA" id="ARBA00023098"/>
    </source>
</evidence>
<proteinExistence type="predicted"/>
<feature type="domain" description="PNPLA" evidence="3">
    <location>
        <begin position="9"/>
        <end position="195"/>
    </location>
</feature>
<keyword evidence="1" id="KW-0443">Lipid metabolism</keyword>
<protein>
    <recommendedName>
        <fullName evidence="3">PNPLA domain-containing protein</fullName>
    </recommendedName>
</protein>
<dbReference type="SUPFAM" id="SSF52151">
    <property type="entry name" value="FabD/lysophospholipase-like"/>
    <property type="match status" value="1"/>
</dbReference>
<evidence type="ECO:0000256" key="2">
    <source>
        <dbReference type="SAM" id="Phobius"/>
    </source>
</evidence>
<dbReference type="PANTHER" id="PTHR46394">
    <property type="entry name" value="ANNEXIN"/>
    <property type="match status" value="1"/>
</dbReference>
<dbReference type="GO" id="GO:0006629">
    <property type="term" value="P:lipid metabolic process"/>
    <property type="evidence" value="ECO:0007669"/>
    <property type="project" value="UniProtKB-KW"/>
</dbReference>